<keyword evidence="3" id="KW-0238">DNA-binding</keyword>
<sequence length="425" mass="47547">MAQVLTLKFIENVKPGDSRQEIPDAGMPGLYLVVQPSGAMSWSVRYRFDGRPRKFTIGSHPAFKLADARKAASAVLRSVSEGRDPIDEKKAAASARTRDMDRIENLFDDFHKRYVLEKNRPSTATEKKRTIDVDIVPKWKGRMIGSITRRDVLTLIDEAAERAPIQANRVHALLSKFFNWCIERDIITASPMVKLKPPSQEHHRDRILTKDEVRLVWLASEKIGWPFGTMVKLLLLTGQRRTEVAGAERSEFDLKENEASWTIPKDRSKNGKAHFVPLPQSAAEIVRSVPQLEKKSAFLLTTTGESAISGFSRAKANLDAEMIKIARKEIEEAGGDPDEFKLTPWRLHDLRRTAASGMASLGIAVHVVEAVLNHRSGSIKGVAAVYNKYEYADEKRRALSAWGHLVAEIVGIEKPDNVIPMKSAV</sequence>
<protein>
    <submittedName>
        <fullName evidence="6">Integrase</fullName>
    </submittedName>
</protein>
<dbReference type="Gene3D" id="1.10.443.10">
    <property type="entry name" value="Intergrase catalytic core"/>
    <property type="match status" value="1"/>
</dbReference>
<dbReference type="InterPro" id="IPR053876">
    <property type="entry name" value="Phage_int_M"/>
</dbReference>
<dbReference type="SUPFAM" id="SSF56349">
    <property type="entry name" value="DNA breaking-rejoining enzymes"/>
    <property type="match status" value="1"/>
</dbReference>
<dbReference type="Pfam" id="PF00589">
    <property type="entry name" value="Phage_integrase"/>
    <property type="match status" value="1"/>
</dbReference>
<dbReference type="InterPro" id="IPR038488">
    <property type="entry name" value="Integrase_DNA-bd_sf"/>
</dbReference>
<name>A0A2U2DHH9_9HYPH</name>
<keyword evidence="4" id="KW-0233">DNA recombination</keyword>
<dbReference type="Pfam" id="PF22022">
    <property type="entry name" value="Phage_int_M"/>
    <property type="match status" value="1"/>
</dbReference>
<accession>A0A2U2DHH9</accession>
<dbReference type="GO" id="GO:0003677">
    <property type="term" value="F:DNA binding"/>
    <property type="evidence" value="ECO:0007669"/>
    <property type="project" value="UniProtKB-KW"/>
</dbReference>
<dbReference type="InterPro" id="IPR013762">
    <property type="entry name" value="Integrase-like_cat_sf"/>
</dbReference>
<dbReference type="EMBL" id="QFBC01000020">
    <property type="protein sequence ID" value="PWE52759.1"/>
    <property type="molecule type" value="Genomic_DNA"/>
</dbReference>
<dbReference type="InterPro" id="IPR025166">
    <property type="entry name" value="Integrase_DNA_bind_dom"/>
</dbReference>
<dbReference type="Pfam" id="PF13356">
    <property type="entry name" value="Arm-DNA-bind_3"/>
    <property type="match status" value="1"/>
</dbReference>
<dbReference type="Proteomes" id="UP000245252">
    <property type="component" value="Unassembled WGS sequence"/>
</dbReference>
<keyword evidence="2" id="KW-0229">DNA integration</keyword>
<evidence type="ECO:0000259" key="5">
    <source>
        <dbReference type="PROSITE" id="PS51898"/>
    </source>
</evidence>
<organism evidence="6 7">
    <name type="scientific">Metarhizobium album</name>
    <dbReference type="NCBI Taxonomy" id="2182425"/>
    <lineage>
        <taxon>Bacteria</taxon>
        <taxon>Pseudomonadati</taxon>
        <taxon>Pseudomonadota</taxon>
        <taxon>Alphaproteobacteria</taxon>
        <taxon>Hyphomicrobiales</taxon>
        <taxon>Rhizobiaceae</taxon>
        <taxon>Metarhizobium</taxon>
    </lineage>
</organism>
<evidence type="ECO:0000313" key="6">
    <source>
        <dbReference type="EMBL" id="PWE52759.1"/>
    </source>
</evidence>
<proteinExistence type="inferred from homology"/>
<dbReference type="Gene3D" id="3.30.160.390">
    <property type="entry name" value="Integrase, DNA-binding domain"/>
    <property type="match status" value="1"/>
</dbReference>
<evidence type="ECO:0000256" key="2">
    <source>
        <dbReference type="ARBA" id="ARBA00022908"/>
    </source>
</evidence>
<comment type="caution">
    <text evidence="6">The sequence shown here is derived from an EMBL/GenBank/DDBJ whole genome shotgun (WGS) entry which is preliminary data.</text>
</comment>
<dbReference type="PANTHER" id="PTHR30629:SF2">
    <property type="entry name" value="PROPHAGE INTEGRASE INTS-RELATED"/>
    <property type="match status" value="1"/>
</dbReference>
<dbReference type="RefSeq" id="WP_109461659.1">
    <property type="nucleotide sequence ID" value="NZ_QFBC01000020.1"/>
</dbReference>
<feature type="domain" description="Tyr recombinase" evidence="5">
    <location>
        <begin position="203"/>
        <end position="400"/>
    </location>
</feature>
<evidence type="ECO:0000256" key="1">
    <source>
        <dbReference type="ARBA" id="ARBA00008857"/>
    </source>
</evidence>
<reference evidence="6 7" key="1">
    <citation type="submission" date="2018-05" db="EMBL/GenBank/DDBJ databases">
        <title>The draft genome of strain NS-104.</title>
        <authorList>
            <person name="Hang P."/>
            <person name="Jiang J."/>
        </authorList>
    </citation>
    <scope>NUCLEOTIDE SEQUENCE [LARGE SCALE GENOMIC DNA]</scope>
    <source>
        <strain evidence="6 7">NS-104</strain>
    </source>
</reference>
<keyword evidence="7" id="KW-1185">Reference proteome</keyword>
<dbReference type="GO" id="GO:0015074">
    <property type="term" value="P:DNA integration"/>
    <property type="evidence" value="ECO:0007669"/>
    <property type="project" value="UniProtKB-KW"/>
</dbReference>
<dbReference type="AlphaFoldDB" id="A0A2U2DHH9"/>
<dbReference type="CDD" id="cd00801">
    <property type="entry name" value="INT_P4_C"/>
    <property type="match status" value="1"/>
</dbReference>
<dbReference type="PANTHER" id="PTHR30629">
    <property type="entry name" value="PROPHAGE INTEGRASE"/>
    <property type="match status" value="1"/>
</dbReference>
<dbReference type="GO" id="GO:0006310">
    <property type="term" value="P:DNA recombination"/>
    <property type="evidence" value="ECO:0007669"/>
    <property type="project" value="UniProtKB-KW"/>
</dbReference>
<dbReference type="InterPro" id="IPR011010">
    <property type="entry name" value="DNA_brk_join_enz"/>
</dbReference>
<dbReference type="OrthoDB" id="7615137at2"/>
<gene>
    <name evidence="6" type="ORF">DEM27_28550</name>
</gene>
<comment type="similarity">
    <text evidence="1">Belongs to the 'phage' integrase family.</text>
</comment>
<dbReference type="PROSITE" id="PS51898">
    <property type="entry name" value="TYR_RECOMBINASE"/>
    <property type="match status" value="1"/>
</dbReference>
<dbReference type="InterPro" id="IPR002104">
    <property type="entry name" value="Integrase_catalytic"/>
</dbReference>
<dbReference type="InterPro" id="IPR050808">
    <property type="entry name" value="Phage_Integrase"/>
</dbReference>
<evidence type="ECO:0000256" key="3">
    <source>
        <dbReference type="ARBA" id="ARBA00023125"/>
    </source>
</evidence>
<dbReference type="InterPro" id="IPR010998">
    <property type="entry name" value="Integrase_recombinase_N"/>
</dbReference>
<evidence type="ECO:0000256" key="4">
    <source>
        <dbReference type="ARBA" id="ARBA00023172"/>
    </source>
</evidence>
<dbReference type="Gene3D" id="1.10.150.130">
    <property type="match status" value="1"/>
</dbReference>
<evidence type="ECO:0000313" key="7">
    <source>
        <dbReference type="Proteomes" id="UP000245252"/>
    </source>
</evidence>